<dbReference type="PANTHER" id="PTHR46481:SF10">
    <property type="entry name" value="ZINC FINGER BED DOMAIN-CONTAINING PROTEIN 39"/>
    <property type="match status" value="1"/>
</dbReference>
<evidence type="ECO:0000256" key="5">
    <source>
        <dbReference type="ARBA" id="ARBA00023242"/>
    </source>
</evidence>
<dbReference type="Pfam" id="PF05699">
    <property type="entry name" value="Dimer_Tnp_hAT"/>
    <property type="match status" value="1"/>
</dbReference>
<organism evidence="7">
    <name type="scientific">Lichtheimia ramosa</name>
    <dbReference type="NCBI Taxonomy" id="688394"/>
    <lineage>
        <taxon>Eukaryota</taxon>
        <taxon>Fungi</taxon>
        <taxon>Fungi incertae sedis</taxon>
        <taxon>Mucoromycota</taxon>
        <taxon>Mucoromycotina</taxon>
        <taxon>Mucoromycetes</taxon>
        <taxon>Mucorales</taxon>
        <taxon>Lichtheimiaceae</taxon>
        <taxon>Lichtheimia</taxon>
    </lineage>
</organism>
<keyword evidence="3" id="KW-0863">Zinc-finger</keyword>
<dbReference type="OrthoDB" id="2284502at2759"/>
<protein>
    <recommendedName>
        <fullName evidence="6">HAT C-terminal dimerisation domain-containing protein</fullName>
    </recommendedName>
</protein>
<reference evidence="7" key="1">
    <citation type="journal article" date="2014" name="Genome Announc.">
        <title>De novo whole-genome sequence and genome annotation of Lichtheimia ramosa.</title>
        <authorList>
            <person name="Linde J."/>
            <person name="Schwartze V."/>
            <person name="Binder U."/>
            <person name="Lass-Florl C."/>
            <person name="Voigt K."/>
            <person name="Horn F."/>
        </authorList>
    </citation>
    <scope>NUCLEOTIDE SEQUENCE</scope>
    <source>
        <strain evidence="7">JMRC FSU:6197</strain>
    </source>
</reference>
<dbReference type="GO" id="GO:0046983">
    <property type="term" value="F:protein dimerization activity"/>
    <property type="evidence" value="ECO:0007669"/>
    <property type="project" value="InterPro"/>
</dbReference>
<evidence type="ECO:0000256" key="1">
    <source>
        <dbReference type="ARBA" id="ARBA00004123"/>
    </source>
</evidence>
<dbReference type="AlphaFoldDB" id="A0A077WX32"/>
<evidence type="ECO:0000259" key="6">
    <source>
        <dbReference type="Pfam" id="PF05699"/>
    </source>
</evidence>
<keyword evidence="2" id="KW-0479">Metal-binding</keyword>
<comment type="subcellular location">
    <subcellularLocation>
        <location evidence="1">Nucleus</location>
    </subcellularLocation>
</comment>
<dbReference type="PANTHER" id="PTHR46481">
    <property type="entry name" value="ZINC FINGER BED DOMAIN-CONTAINING PROTEIN 4"/>
    <property type="match status" value="1"/>
</dbReference>
<feature type="domain" description="HAT C-terminal dimerisation" evidence="6">
    <location>
        <begin position="411"/>
        <end position="475"/>
    </location>
</feature>
<name>A0A077WX32_9FUNG</name>
<dbReference type="SUPFAM" id="SSF53098">
    <property type="entry name" value="Ribonuclease H-like"/>
    <property type="match status" value="1"/>
</dbReference>
<evidence type="ECO:0000256" key="3">
    <source>
        <dbReference type="ARBA" id="ARBA00022771"/>
    </source>
</evidence>
<dbReference type="GO" id="GO:0005634">
    <property type="term" value="C:nucleus"/>
    <property type="evidence" value="ECO:0007669"/>
    <property type="project" value="UniProtKB-SubCell"/>
</dbReference>
<dbReference type="GO" id="GO:0008270">
    <property type="term" value="F:zinc ion binding"/>
    <property type="evidence" value="ECO:0007669"/>
    <property type="project" value="UniProtKB-KW"/>
</dbReference>
<proteinExistence type="predicted"/>
<accession>A0A077WX32</accession>
<sequence length="485" mass="55505">MLCDVPAISCTLDCWTSPFNQAFLGVTGHWICEKTWTVQEILLGFENLDGPHTSENLASAFITLLDNLGLGAKLFTITTDNASNMEKMADLIEAHSEQDNTWTFKATRRIPCVGHVINLAVQEIIKNGLQSEAPNDIADLDNDQCDMTTLAKLRKGVLKISYQYSLLTHLTHTHIQQSPQRLAIFERKRIAMDCPALKLILDVRTRWNSTYDMLNRALKLKDAYIAMTASGDLTDYALQGDEWDRVEHMCSLLRPFDEATKMLSASKSHATVNMTILCYNNLIDSLEDFADNNMYPQDLQEAALAGRRKLLPYYGKTDDTEVYAVATAMDPRMKFDWWQRCMWERSIQNMSQQFVRDTWSKFSRIVPVEAEVNEQTQALHDLFRLKPTNDELGEYIAEGIVSPIVTKDKPHELLFWESQAIRWPNLSRMAARYLAIPATSTPSERSFSSARLLLPYTRNRLAPDMIKQLMLLGSWQSFFDNKEYN</sequence>
<gene>
    <name evidence="7" type="ORF">LRAMOSA04047</name>
</gene>
<dbReference type="InterPro" id="IPR012337">
    <property type="entry name" value="RNaseH-like_sf"/>
</dbReference>
<keyword evidence="4" id="KW-0862">Zinc</keyword>
<keyword evidence="5" id="KW-0539">Nucleus</keyword>
<dbReference type="EMBL" id="LK023346">
    <property type="protein sequence ID" value="CDS11784.1"/>
    <property type="molecule type" value="Genomic_DNA"/>
</dbReference>
<evidence type="ECO:0000256" key="2">
    <source>
        <dbReference type="ARBA" id="ARBA00022723"/>
    </source>
</evidence>
<evidence type="ECO:0000256" key="4">
    <source>
        <dbReference type="ARBA" id="ARBA00022833"/>
    </source>
</evidence>
<dbReference type="InterPro" id="IPR052035">
    <property type="entry name" value="ZnF_BED_domain_contain"/>
</dbReference>
<evidence type="ECO:0000313" key="7">
    <source>
        <dbReference type="EMBL" id="CDS11784.1"/>
    </source>
</evidence>
<dbReference type="InterPro" id="IPR008906">
    <property type="entry name" value="HATC_C_dom"/>
</dbReference>